<evidence type="ECO:0000313" key="3">
    <source>
        <dbReference type="EMBL" id="KPA41267.1"/>
    </source>
</evidence>
<dbReference type="CDD" id="cd02440">
    <property type="entry name" value="AdoMet_MTases"/>
    <property type="match status" value="1"/>
</dbReference>
<feature type="compositionally biased region" description="Acidic residues" evidence="2">
    <location>
        <begin position="14"/>
        <end position="26"/>
    </location>
</feature>
<keyword evidence="3" id="KW-0808">Transferase</keyword>
<dbReference type="Proteomes" id="UP000037904">
    <property type="component" value="Unassembled WGS sequence"/>
</dbReference>
<evidence type="ECO:0000256" key="1">
    <source>
        <dbReference type="ARBA" id="ARBA00038158"/>
    </source>
</evidence>
<proteinExistence type="inferred from homology"/>
<dbReference type="PANTHER" id="PTHR43591">
    <property type="entry name" value="METHYLTRANSFERASE"/>
    <property type="match status" value="1"/>
</dbReference>
<keyword evidence="4" id="KW-1185">Reference proteome</keyword>
<dbReference type="GO" id="GO:0032259">
    <property type="term" value="P:methylation"/>
    <property type="evidence" value="ECO:0007669"/>
    <property type="project" value="UniProtKB-KW"/>
</dbReference>
<dbReference type="Pfam" id="PF13489">
    <property type="entry name" value="Methyltransf_23"/>
    <property type="match status" value="1"/>
</dbReference>
<comment type="caution">
    <text evidence="3">The sequence shown here is derived from an EMBL/GenBank/DDBJ whole genome shotgun (WGS) entry which is preliminary data.</text>
</comment>
<feature type="region of interest" description="Disordered" evidence="2">
    <location>
        <begin position="1"/>
        <end position="26"/>
    </location>
</feature>
<name>A0A0N0DEK2_FUSLA</name>
<keyword evidence="3" id="KW-0489">Methyltransferase</keyword>
<dbReference type="PANTHER" id="PTHR43591:SF24">
    <property type="entry name" value="2-METHOXY-6-POLYPRENYL-1,4-BENZOQUINOL METHYLASE, MITOCHONDRIAL"/>
    <property type="match status" value="1"/>
</dbReference>
<evidence type="ECO:0000256" key="2">
    <source>
        <dbReference type="SAM" id="MobiDB-lite"/>
    </source>
</evidence>
<reference evidence="3 4" key="1">
    <citation type="submission" date="2015-04" db="EMBL/GenBank/DDBJ databases">
        <title>The draft genome sequence of Fusarium langsethiae, a T-2/HT-2 mycotoxin producer.</title>
        <authorList>
            <person name="Lysoe E."/>
            <person name="Divon H.H."/>
            <person name="Terzi V."/>
            <person name="Orru L."/>
            <person name="Lamontanara A."/>
            <person name="Kolseth A.-K."/>
            <person name="Frandsen R.J."/>
            <person name="Nielsen K."/>
            <person name="Thrane U."/>
        </authorList>
    </citation>
    <scope>NUCLEOTIDE SEQUENCE [LARGE SCALE GENOMIC DNA]</scope>
    <source>
        <strain evidence="3 4">Fl201059</strain>
    </source>
</reference>
<evidence type="ECO:0000313" key="4">
    <source>
        <dbReference type="Proteomes" id="UP000037904"/>
    </source>
</evidence>
<sequence length="297" mass="33452">MAESNDPAVPNILEPEDQLADDSGVDEAIDNASSTQSISSSILQYRVENGRTYATFGSGEYSLPNDEDEQERLGTGIWAIDVADEHPEAEVLGVDLSPIQPGMYDSLWNTDSLITERHQSRVPLNCRFEIDDLEDDWTFKHPFDFIFIRSMTASFKDWRGIFSQAFTNLEPGGCIEVQDNVYPLASDDGTIRGTNILRWSKLMVDAANKVRRSITVAPEFKSMLANAGFIDIVEIKKKIPMNRWPKDPQYKELGTWSCYMLHSSLEGISMGLLTRLGWTVDQVHVLLADVRKDLLLL</sequence>
<organism evidence="3 4">
    <name type="scientific">Fusarium langsethiae</name>
    <dbReference type="NCBI Taxonomy" id="179993"/>
    <lineage>
        <taxon>Eukaryota</taxon>
        <taxon>Fungi</taxon>
        <taxon>Dikarya</taxon>
        <taxon>Ascomycota</taxon>
        <taxon>Pezizomycotina</taxon>
        <taxon>Sordariomycetes</taxon>
        <taxon>Hypocreomycetidae</taxon>
        <taxon>Hypocreales</taxon>
        <taxon>Nectriaceae</taxon>
        <taxon>Fusarium</taxon>
    </lineage>
</organism>
<protein>
    <submittedName>
        <fullName evidence="3">Methyltransferase protein</fullName>
    </submittedName>
</protein>
<dbReference type="EMBL" id="JXCE01000103">
    <property type="protein sequence ID" value="KPA41267.1"/>
    <property type="molecule type" value="Genomic_DNA"/>
</dbReference>
<accession>A0A0N0DEK2</accession>
<dbReference type="SUPFAM" id="SSF53335">
    <property type="entry name" value="S-adenosyl-L-methionine-dependent methyltransferases"/>
    <property type="match status" value="1"/>
</dbReference>
<dbReference type="GO" id="GO:0008168">
    <property type="term" value="F:methyltransferase activity"/>
    <property type="evidence" value="ECO:0007669"/>
    <property type="project" value="UniProtKB-KW"/>
</dbReference>
<gene>
    <name evidence="3" type="ORF">FLAG1_05884</name>
</gene>
<dbReference type="Gene3D" id="3.40.50.150">
    <property type="entry name" value="Vaccinia Virus protein VP39"/>
    <property type="match status" value="1"/>
</dbReference>
<dbReference type="InterPro" id="IPR029063">
    <property type="entry name" value="SAM-dependent_MTases_sf"/>
</dbReference>
<dbReference type="AlphaFoldDB" id="A0A0N0DEK2"/>
<comment type="similarity">
    <text evidence="1">Belongs to the methyltransferase superfamily. LaeA methyltransferase family.</text>
</comment>